<feature type="domain" description="Peptidase M16 C-terminal" evidence="2">
    <location>
        <begin position="218"/>
        <end position="392"/>
    </location>
</feature>
<dbReference type="GO" id="GO:0008233">
    <property type="term" value="F:peptidase activity"/>
    <property type="evidence" value="ECO:0007669"/>
    <property type="project" value="UniProtKB-KW"/>
</dbReference>
<dbReference type="Pfam" id="PF05193">
    <property type="entry name" value="Peptidase_M16_C"/>
    <property type="match status" value="1"/>
</dbReference>
<dbReference type="PANTHER" id="PTHR11851:SF224">
    <property type="entry name" value="PROCESSING PROTEASE"/>
    <property type="match status" value="1"/>
</dbReference>
<dbReference type="RefSeq" id="WP_089860865.1">
    <property type="nucleotide sequence ID" value="NZ_FOTI01000012.1"/>
</dbReference>
<evidence type="ECO:0000259" key="1">
    <source>
        <dbReference type="Pfam" id="PF00675"/>
    </source>
</evidence>
<dbReference type="OrthoDB" id="9811314at2"/>
<keyword evidence="3" id="KW-0645">Protease</keyword>
<reference evidence="3 4" key="1">
    <citation type="submission" date="2016-10" db="EMBL/GenBank/DDBJ databases">
        <authorList>
            <person name="de Groot N.N."/>
        </authorList>
    </citation>
    <scope>NUCLEOTIDE SEQUENCE [LARGE SCALE GENOMIC DNA]</scope>
    <source>
        <strain evidence="3 4">ATCC 51327</strain>
    </source>
</reference>
<evidence type="ECO:0000259" key="2">
    <source>
        <dbReference type="Pfam" id="PF05193"/>
    </source>
</evidence>
<dbReference type="InterPro" id="IPR007863">
    <property type="entry name" value="Peptidase_M16_C"/>
</dbReference>
<dbReference type="Gene3D" id="3.30.830.10">
    <property type="entry name" value="Metalloenzyme, LuxS/M16 peptidase-like"/>
    <property type="match status" value="2"/>
</dbReference>
<dbReference type="EMBL" id="FOTI01000012">
    <property type="protein sequence ID" value="SFL43443.1"/>
    <property type="molecule type" value="Genomic_DNA"/>
</dbReference>
<keyword evidence="4" id="KW-1185">Reference proteome</keyword>
<dbReference type="PANTHER" id="PTHR11851">
    <property type="entry name" value="METALLOPROTEASE"/>
    <property type="match status" value="1"/>
</dbReference>
<dbReference type="GO" id="GO:0046872">
    <property type="term" value="F:metal ion binding"/>
    <property type="evidence" value="ECO:0007669"/>
    <property type="project" value="InterPro"/>
</dbReference>
<gene>
    <name evidence="3" type="ORF">SAMN02983006_01126</name>
</gene>
<sequence length="485" mass="55473">MKKNKKYFLIICLMILFCFIFKPALAFEFKPALFTKLANSKNEVPEINFPEHSILQLDNGMIVYLAPDHSLPLIEIKGYLARGKIIESKSETGMTDLVTNLMLTASENYSEQEMARYQESNGLAVKLSAGMDRVTITANALKSDQGRLIDLLAEILRRPSFKGPQFNRTVAEYKQLYQQQFYDDSALLDMYFFKNIYTNHPYGYNYDYNLNLKVLKTITPKQTADFYHKLVQPDQLVLAISGDFKTNQLEQIIKADFADWKNTKIKLNEKQVSVNPTNQNKIILVNKPDATQAKLRMGYNFYTDQFAKKVPFMMGNRIFGSGSFNSRLMKELRSKKGYVYGINSVTSYHDYGGAYYINLSVKPANTLASIRAVKKEMQQVKSGSKPFSKAELFENINLYNAVFPRAYQKQLDRLDQLVYQVEIMGRSRNYLKNYIKQYNGLTAAEVQEIFAADLYPDIMLTVIVGPEAKILPSLKAAGLKVEVIN</sequence>
<organism evidence="3 4">
    <name type="scientific">Halanaerobium salsuginis</name>
    <dbReference type="NCBI Taxonomy" id="29563"/>
    <lineage>
        <taxon>Bacteria</taxon>
        <taxon>Bacillati</taxon>
        <taxon>Bacillota</taxon>
        <taxon>Clostridia</taxon>
        <taxon>Halanaerobiales</taxon>
        <taxon>Halanaerobiaceae</taxon>
        <taxon>Halanaerobium</taxon>
    </lineage>
</organism>
<feature type="domain" description="Peptidase M16 N-terminal" evidence="1">
    <location>
        <begin position="83"/>
        <end position="202"/>
    </location>
</feature>
<dbReference type="Proteomes" id="UP000199006">
    <property type="component" value="Unassembled WGS sequence"/>
</dbReference>
<dbReference type="Pfam" id="PF00675">
    <property type="entry name" value="Peptidase_M16"/>
    <property type="match status" value="1"/>
</dbReference>
<evidence type="ECO:0000313" key="4">
    <source>
        <dbReference type="Proteomes" id="UP000199006"/>
    </source>
</evidence>
<dbReference type="GO" id="GO:0006508">
    <property type="term" value="P:proteolysis"/>
    <property type="evidence" value="ECO:0007669"/>
    <property type="project" value="UniProtKB-KW"/>
</dbReference>
<dbReference type="STRING" id="29563.SAMN02983006_01126"/>
<protein>
    <submittedName>
        <fullName evidence="3">Zinc protease</fullName>
    </submittedName>
</protein>
<dbReference type="InterPro" id="IPR011249">
    <property type="entry name" value="Metalloenz_LuxS/M16"/>
</dbReference>
<dbReference type="InterPro" id="IPR050361">
    <property type="entry name" value="MPP/UQCRC_Complex"/>
</dbReference>
<dbReference type="InterPro" id="IPR011765">
    <property type="entry name" value="Pept_M16_N"/>
</dbReference>
<name>A0A1I4HNX5_9FIRM</name>
<proteinExistence type="predicted"/>
<accession>A0A1I4HNX5</accession>
<keyword evidence="3" id="KW-0378">Hydrolase</keyword>
<evidence type="ECO:0000313" key="3">
    <source>
        <dbReference type="EMBL" id="SFL43443.1"/>
    </source>
</evidence>
<dbReference type="AlphaFoldDB" id="A0A1I4HNX5"/>
<dbReference type="SUPFAM" id="SSF63411">
    <property type="entry name" value="LuxS/MPP-like metallohydrolase"/>
    <property type="match status" value="2"/>
</dbReference>